<proteinExistence type="predicted"/>
<organism evidence="3 4">
    <name type="scientific">Siminovitchia sediminis</name>
    <dbReference type="NCBI Taxonomy" id="1274353"/>
    <lineage>
        <taxon>Bacteria</taxon>
        <taxon>Bacillati</taxon>
        <taxon>Bacillota</taxon>
        <taxon>Bacilli</taxon>
        <taxon>Bacillales</taxon>
        <taxon>Bacillaceae</taxon>
        <taxon>Siminovitchia</taxon>
    </lineage>
</organism>
<sequence>MNEQGSVFPITLILVLIAMFIAAQAAIVYVSQNQFTYEIRQYYEREIQQKLKEGPNVNINESPGRETGKTEANQEEESGHSSKNHPPGP</sequence>
<comment type="caution">
    <text evidence="3">The sequence shown here is derived from an EMBL/GenBank/DDBJ whole genome shotgun (WGS) entry which is preliminary data.</text>
</comment>
<evidence type="ECO:0000313" key="3">
    <source>
        <dbReference type="EMBL" id="MFD1705392.1"/>
    </source>
</evidence>
<feature type="transmembrane region" description="Helical" evidence="2">
    <location>
        <begin position="6"/>
        <end position="30"/>
    </location>
</feature>
<dbReference type="Proteomes" id="UP001597301">
    <property type="component" value="Unassembled WGS sequence"/>
</dbReference>
<evidence type="ECO:0000256" key="1">
    <source>
        <dbReference type="SAM" id="MobiDB-lite"/>
    </source>
</evidence>
<evidence type="ECO:0000313" key="4">
    <source>
        <dbReference type="Proteomes" id="UP001597301"/>
    </source>
</evidence>
<reference evidence="4" key="1">
    <citation type="journal article" date="2019" name="Int. J. Syst. Evol. Microbiol.">
        <title>The Global Catalogue of Microorganisms (GCM) 10K type strain sequencing project: providing services to taxonomists for standard genome sequencing and annotation.</title>
        <authorList>
            <consortium name="The Broad Institute Genomics Platform"/>
            <consortium name="The Broad Institute Genome Sequencing Center for Infectious Disease"/>
            <person name="Wu L."/>
            <person name="Ma J."/>
        </authorList>
    </citation>
    <scope>NUCLEOTIDE SEQUENCE [LARGE SCALE GENOMIC DNA]</scope>
    <source>
        <strain evidence="4">CGMCC 1.12295</strain>
    </source>
</reference>
<keyword evidence="2" id="KW-0472">Membrane</keyword>
<keyword evidence="2" id="KW-0812">Transmembrane</keyword>
<evidence type="ECO:0000256" key="2">
    <source>
        <dbReference type="SAM" id="Phobius"/>
    </source>
</evidence>
<gene>
    <name evidence="3" type="ORF">ACFSCZ_01335</name>
</gene>
<dbReference type="EMBL" id="JBHUEO010000004">
    <property type="protein sequence ID" value="MFD1705392.1"/>
    <property type="molecule type" value="Genomic_DNA"/>
</dbReference>
<keyword evidence="2" id="KW-1133">Transmembrane helix</keyword>
<dbReference type="RefSeq" id="WP_380771772.1">
    <property type="nucleotide sequence ID" value="NZ_JBHUEO010000004.1"/>
</dbReference>
<keyword evidence="4" id="KW-1185">Reference proteome</keyword>
<accession>A0ABW4KB54</accession>
<feature type="region of interest" description="Disordered" evidence="1">
    <location>
        <begin position="50"/>
        <end position="89"/>
    </location>
</feature>
<protein>
    <submittedName>
        <fullName evidence="3">Uncharacterized protein</fullName>
    </submittedName>
</protein>
<name>A0ABW4KB54_9BACI</name>